<keyword evidence="2" id="KW-1185">Reference proteome</keyword>
<reference evidence="1 2" key="1">
    <citation type="submission" date="2023-09" db="EMBL/GenBank/DDBJ databases">
        <authorList>
            <person name="Wang M."/>
        </authorList>
    </citation>
    <scope>NUCLEOTIDE SEQUENCE [LARGE SCALE GENOMIC DNA]</scope>
    <source>
        <strain evidence="1">GT-2023</strain>
        <tissue evidence="1">Liver</tissue>
    </source>
</reference>
<evidence type="ECO:0000313" key="2">
    <source>
        <dbReference type="Proteomes" id="UP001558613"/>
    </source>
</evidence>
<evidence type="ECO:0000313" key="1">
    <source>
        <dbReference type="EMBL" id="KAL1278602.1"/>
    </source>
</evidence>
<gene>
    <name evidence="1" type="ORF">QQF64_025275</name>
</gene>
<dbReference type="EMBL" id="JAYMGO010000003">
    <property type="protein sequence ID" value="KAL1278602.1"/>
    <property type="molecule type" value="Genomic_DNA"/>
</dbReference>
<proteinExistence type="predicted"/>
<accession>A0ABR3NNY8</accession>
<comment type="caution">
    <text evidence="1">The sequence shown here is derived from an EMBL/GenBank/DDBJ whole genome shotgun (WGS) entry which is preliminary data.</text>
</comment>
<name>A0ABR3NNY8_9TELE</name>
<sequence length="75" mass="9362">MFHYFRPRFRVHITLADTLRKRLISRYSILLSIIPPRIQSDSRIWDTRLRRRGYECELKQQVGRRFNSWKQVQDR</sequence>
<organism evidence="1 2">
    <name type="scientific">Cirrhinus molitorella</name>
    <name type="common">mud carp</name>
    <dbReference type="NCBI Taxonomy" id="172907"/>
    <lineage>
        <taxon>Eukaryota</taxon>
        <taxon>Metazoa</taxon>
        <taxon>Chordata</taxon>
        <taxon>Craniata</taxon>
        <taxon>Vertebrata</taxon>
        <taxon>Euteleostomi</taxon>
        <taxon>Actinopterygii</taxon>
        <taxon>Neopterygii</taxon>
        <taxon>Teleostei</taxon>
        <taxon>Ostariophysi</taxon>
        <taxon>Cypriniformes</taxon>
        <taxon>Cyprinidae</taxon>
        <taxon>Labeoninae</taxon>
        <taxon>Labeonini</taxon>
        <taxon>Cirrhinus</taxon>
    </lineage>
</organism>
<dbReference type="Proteomes" id="UP001558613">
    <property type="component" value="Unassembled WGS sequence"/>
</dbReference>
<protein>
    <submittedName>
        <fullName evidence="1">Uncharacterized protein</fullName>
    </submittedName>
</protein>